<proteinExistence type="predicted"/>
<sequence length="232" mass="25439">MPNRLLKFMLVTLISVTFLSGCVTPTYVTKADEFPGMYTEKPKSLLIMPPMNLSTAADAKDYYATTIEMPMAFQGFYVFPYQLTAEVLKQQGIYDAELVYDMPLGKFQEYFGADAVLFTKIQKWDTSYAVVASSLTVSIDAEIKSTKTSETLWQYTGTVVVDLTGGNSGGGLAGLIASAIVTAINTAAADYTKYAKQANGRFIYSVPVGPYHPQHLKDQQVKLIQQSVTVAQ</sequence>
<dbReference type="Gene3D" id="3.40.50.10610">
    <property type="entry name" value="ABC-type transport auxiliary lipoprotein component"/>
    <property type="match status" value="1"/>
</dbReference>
<keyword evidence="3" id="KW-1185">Reference proteome</keyword>
<dbReference type="RefSeq" id="WP_019441348.1">
    <property type="nucleotide sequence ID" value="NZ_ALOE01000017.1"/>
</dbReference>
<dbReference type="Proteomes" id="UP000327424">
    <property type="component" value="Chromosome"/>
</dbReference>
<dbReference type="Pfam" id="PF05643">
    <property type="entry name" value="GNA1162-like"/>
    <property type="match status" value="1"/>
</dbReference>
<dbReference type="InterPro" id="IPR008517">
    <property type="entry name" value="GNA1162-like"/>
</dbReference>
<organism evidence="2 3">
    <name type="scientific">Moritella marina ATCC 15381</name>
    <dbReference type="NCBI Taxonomy" id="1202962"/>
    <lineage>
        <taxon>Bacteria</taxon>
        <taxon>Pseudomonadati</taxon>
        <taxon>Pseudomonadota</taxon>
        <taxon>Gammaproteobacteria</taxon>
        <taxon>Alteromonadales</taxon>
        <taxon>Moritellaceae</taxon>
        <taxon>Moritella</taxon>
    </lineage>
</organism>
<feature type="chain" id="PRO_5023835625" description="Lipoprotein" evidence="1">
    <location>
        <begin position="21"/>
        <end position="232"/>
    </location>
</feature>
<dbReference type="PROSITE" id="PS51257">
    <property type="entry name" value="PROKAR_LIPOPROTEIN"/>
    <property type="match status" value="1"/>
</dbReference>
<name>A0A5J6WP78_MORMI</name>
<evidence type="ECO:0000313" key="2">
    <source>
        <dbReference type="EMBL" id="QFI39956.1"/>
    </source>
</evidence>
<dbReference type="EMBL" id="CP044399">
    <property type="protein sequence ID" value="QFI39956.1"/>
    <property type="molecule type" value="Genomic_DNA"/>
</dbReference>
<reference evidence="2 3" key="1">
    <citation type="submission" date="2019-09" db="EMBL/GenBank/DDBJ databases">
        <title>Hybrid Assembly of the complete Genome of the Deep-Sea Bacterium Moritella marina from long Nanopore and Illumina reads.</title>
        <authorList>
            <person name="Magin S."/>
            <person name="Georgoulis A."/>
            <person name="Papadimitriou K."/>
            <person name="Iliakis G."/>
            <person name="Vorgias C.E."/>
        </authorList>
    </citation>
    <scope>NUCLEOTIDE SEQUENCE [LARGE SCALE GENOMIC DNA]</scope>
    <source>
        <strain evidence="2 3">MP-1</strain>
    </source>
</reference>
<dbReference type="OrthoDB" id="1014694at2"/>
<keyword evidence="1" id="KW-0732">Signal</keyword>
<accession>A0A5J6WP78</accession>
<feature type="signal peptide" evidence="1">
    <location>
        <begin position="1"/>
        <end position="20"/>
    </location>
</feature>
<gene>
    <name evidence="2" type="ORF">FR932_20120</name>
</gene>
<evidence type="ECO:0000256" key="1">
    <source>
        <dbReference type="SAM" id="SignalP"/>
    </source>
</evidence>
<dbReference type="KEGG" id="mmaa:FR932_20120"/>
<protein>
    <recommendedName>
        <fullName evidence="4">Lipoprotein</fullName>
    </recommendedName>
</protein>
<dbReference type="AlphaFoldDB" id="A0A5J6WP78"/>
<evidence type="ECO:0008006" key="4">
    <source>
        <dbReference type="Google" id="ProtNLM"/>
    </source>
</evidence>
<evidence type="ECO:0000313" key="3">
    <source>
        <dbReference type="Proteomes" id="UP000327424"/>
    </source>
</evidence>